<protein>
    <submittedName>
        <fullName evidence="1">Uncharacterized protein</fullName>
    </submittedName>
</protein>
<gene>
    <name evidence="1" type="ORF">OICFNHDK_3768</name>
</gene>
<sequence length="42" mass="4918">MTRRTKLADAPTQQGFILLRWRGKCLLLRVYVTTRIVSDGPW</sequence>
<reference evidence="1" key="2">
    <citation type="submission" date="2021-08" db="EMBL/GenBank/DDBJ databases">
        <authorList>
            <person name="Tani A."/>
            <person name="Ola A."/>
            <person name="Ogura Y."/>
            <person name="Katsura K."/>
            <person name="Hayashi T."/>
        </authorList>
    </citation>
    <scope>NUCLEOTIDE SEQUENCE</scope>
    <source>
        <strain evidence="1">DSM 21893</strain>
    </source>
</reference>
<organism evidence="1 2">
    <name type="scientific">Methylobacterium bullatum</name>
    <dbReference type="NCBI Taxonomy" id="570505"/>
    <lineage>
        <taxon>Bacteria</taxon>
        <taxon>Pseudomonadati</taxon>
        <taxon>Pseudomonadota</taxon>
        <taxon>Alphaproteobacteria</taxon>
        <taxon>Hyphomicrobiales</taxon>
        <taxon>Methylobacteriaceae</taxon>
        <taxon>Methylobacterium</taxon>
    </lineage>
</organism>
<accession>A0AAV4ZBD8</accession>
<comment type="caution">
    <text evidence="1">The sequence shown here is derived from an EMBL/GenBank/DDBJ whole genome shotgun (WGS) entry which is preliminary data.</text>
</comment>
<reference evidence="1" key="1">
    <citation type="journal article" date="2016" name="Front. Microbiol.">
        <title>Genome Sequence of the Piezophilic, Mesophilic Sulfate-Reducing Bacterium Desulfovibrio indicus J2T.</title>
        <authorList>
            <person name="Cao J."/>
            <person name="Maignien L."/>
            <person name="Shao Z."/>
            <person name="Alain K."/>
            <person name="Jebbar M."/>
        </authorList>
    </citation>
    <scope>NUCLEOTIDE SEQUENCE</scope>
    <source>
        <strain evidence="1">DSM 21893</strain>
    </source>
</reference>
<name>A0AAV4ZBD8_9HYPH</name>
<evidence type="ECO:0000313" key="1">
    <source>
        <dbReference type="EMBL" id="GJD41285.1"/>
    </source>
</evidence>
<proteinExistence type="predicted"/>
<dbReference type="Proteomes" id="UP001055307">
    <property type="component" value="Unassembled WGS sequence"/>
</dbReference>
<dbReference type="AlphaFoldDB" id="A0AAV4ZBD8"/>
<keyword evidence="2" id="KW-1185">Reference proteome</keyword>
<dbReference type="EMBL" id="BPQF01000019">
    <property type="protein sequence ID" value="GJD41285.1"/>
    <property type="molecule type" value="Genomic_DNA"/>
</dbReference>
<evidence type="ECO:0000313" key="2">
    <source>
        <dbReference type="Proteomes" id="UP001055307"/>
    </source>
</evidence>